<comment type="caution">
    <text evidence="2">The sequence shown here is derived from an EMBL/GenBank/DDBJ whole genome shotgun (WGS) entry which is preliminary data.</text>
</comment>
<evidence type="ECO:0000313" key="2">
    <source>
        <dbReference type="EMBL" id="MCV3272527.1"/>
    </source>
</evidence>
<gene>
    <name evidence="2" type="ORF">MUB52_13900</name>
</gene>
<evidence type="ECO:0000313" key="3">
    <source>
        <dbReference type="Proteomes" id="UP001208690"/>
    </source>
</evidence>
<organism evidence="2 3">
    <name type="scientific">Roseobacter sinensis</name>
    <dbReference type="NCBI Taxonomy" id="2931391"/>
    <lineage>
        <taxon>Bacteria</taxon>
        <taxon>Pseudomonadati</taxon>
        <taxon>Pseudomonadota</taxon>
        <taxon>Alphaproteobacteria</taxon>
        <taxon>Rhodobacterales</taxon>
        <taxon>Roseobacteraceae</taxon>
        <taxon>Roseobacter</taxon>
    </lineage>
</organism>
<evidence type="ECO:0000256" key="1">
    <source>
        <dbReference type="SAM" id="SignalP"/>
    </source>
</evidence>
<dbReference type="EMBL" id="JALIEB010000009">
    <property type="protein sequence ID" value="MCV3272527.1"/>
    <property type="molecule type" value="Genomic_DNA"/>
</dbReference>
<keyword evidence="3" id="KW-1185">Reference proteome</keyword>
<accession>A0ABT3BG19</accession>
<protein>
    <submittedName>
        <fullName evidence="2">DUF2927 domain-containing protein</fullName>
    </submittedName>
</protein>
<reference evidence="2 3" key="1">
    <citation type="submission" date="2022-04" db="EMBL/GenBank/DDBJ databases">
        <title>Roseobacter sp. WL0113 is a bacterium isolated from neritic sediment.</title>
        <authorList>
            <person name="Wang L."/>
            <person name="He W."/>
            <person name="Zhang D.-F."/>
        </authorList>
    </citation>
    <scope>NUCLEOTIDE SEQUENCE [LARGE SCALE GENOMIC DNA]</scope>
    <source>
        <strain evidence="2 3">WL0113</strain>
    </source>
</reference>
<feature type="chain" id="PRO_5045799618" evidence="1">
    <location>
        <begin position="19"/>
        <end position="223"/>
    </location>
</feature>
<name>A0ABT3BG19_9RHOB</name>
<feature type="signal peptide" evidence="1">
    <location>
        <begin position="1"/>
        <end position="18"/>
    </location>
</feature>
<proteinExistence type="predicted"/>
<dbReference type="InterPro" id="IPR021323">
    <property type="entry name" value="DUF2927"/>
</dbReference>
<dbReference type="RefSeq" id="WP_263844847.1">
    <property type="nucleotide sequence ID" value="NZ_JALIEB010000009.1"/>
</dbReference>
<sequence length="223" mass="24369">MIRARLAAALCIALPAAAQDYVSVPEGPLPDEDFYRLVACSAPPGGACKDPIVRWPAAVAANLTVGVVAVDPDFPTSRQALIRDALSNAIDEINAADVGLVLRRPPDGTRPDIAVHLVALTENARLDGSIDPELEGVEIGAGYVHVWWNSRAEITRAIILFARDIRREDIPSIVLEELVQAMGLLTDIDNRWYTTRSIFAENGNTLTRLQPQDIMALRRHYAE</sequence>
<dbReference type="Pfam" id="PF11150">
    <property type="entry name" value="DUF2927"/>
    <property type="match status" value="1"/>
</dbReference>
<dbReference type="Proteomes" id="UP001208690">
    <property type="component" value="Unassembled WGS sequence"/>
</dbReference>
<keyword evidence="1" id="KW-0732">Signal</keyword>